<dbReference type="GO" id="GO:0003677">
    <property type="term" value="F:DNA binding"/>
    <property type="evidence" value="ECO:0007669"/>
    <property type="project" value="UniProtKB-KW"/>
</dbReference>
<keyword evidence="10" id="KW-0238">DNA-binding</keyword>
<dbReference type="SUPFAM" id="SSF54211">
    <property type="entry name" value="Ribosomal protein S5 domain 2-like"/>
    <property type="match status" value="1"/>
</dbReference>
<evidence type="ECO:0000313" key="13">
    <source>
        <dbReference type="EMBL" id="KPJ62512.1"/>
    </source>
</evidence>
<keyword evidence="9" id="KW-0799">Topoisomerase</keyword>
<dbReference type="Pfam" id="PF00204">
    <property type="entry name" value="DNA_gyraseB"/>
    <property type="match status" value="1"/>
</dbReference>
<dbReference type="InterPro" id="IPR036890">
    <property type="entry name" value="HATPase_C_sf"/>
</dbReference>
<organism evidence="13 14">
    <name type="scientific">candidate division KD3-62 bacterium DG_56</name>
    <dbReference type="NCBI Taxonomy" id="1704032"/>
    <lineage>
        <taxon>Bacteria</taxon>
        <taxon>candidate division KD3-62</taxon>
    </lineage>
</organism>
<dbReference type="PATRIC" id="fig|1704032.3.peg.847"/>
<evidence type="ECO:0000256" key="4">
    <source>
        <dbReference type="ARBA" id="ARBA00012895"/>
    </source>
</evidence>
<dbReference type="GO" id="GO:0006265">
    <property type="term" value="P:DNA topological change"/>
    <property type="evidence" value="ECO:0007669"/>
    <property type="project" value="InterPro"/>
</dbReference>
<dbReference type="PROSITE" id="PS50880">
    <property type="entry name" value="TOPRIM"/>
    <property type="match status" value="1"/>
</dbReference>
<dbReference type="InterPro" id="IPR013506">
    <property type="entry name" value="Topo_IIA_bsu_dom2"/>
</dbReference>
<dbReference type="GO" id="GO:0005694">
    <property type="term" value="C:chromosome"/>
    <property type="evidence" value="ECO:0007669"/>
    <property type="project" value="InterPro"/>
</dbReference>
<dbReference type="AlphaFoldDB" id="A0A0S7XJ77"/>
<dbReference type="GO" id="GO:0003918">
    <property type="term" value="F:DNA topoisomerase type II (double strand cut, ATP-hydrolyzing) activity"/>
    <property type="evidence" value="ECO:0007669"/>
    <property type="project" value="UniProtKB-EC"/>
</dbReference>
<sequence>MARARARSGDAYKAKDLQVLKGLEAVRRRPAMYIGDTSVRGLHHLVNEVVDNSIDEVLAGYCTEIDVILHRDHSITVIDNGRGFPVDIHPQVKRPGVEVALTMLHAGSKFGGGGYKVSGGLHGVGVSVVTALSEWFEVEVYRDGKIHHQRFERGKRATALKVTGKTKRSGTKQTFKPDSEIFESVEFTPELITQRLRELSYLNKTVKIKFTNEITGEGEVFQQKGGIAAYVQHLNRRKNALHRVVYFSRERDGRDVEIALQYNDGYLESIHSYANNIHTVEGGTHLSGFKTALTRAINSYARRHELLKEKDKNFAGDDVREGLTAVISVKLLNPQFEGQTKTKLGNSEIDGLVNSVVGEGLLEFMEENPTAARRIAQKAITAARARDAARKASELIKRKSALDGAALPGQLWDCQERDPKKCELFLVEGKSAGGGAKQGRDSRHQAVLPLRGVTLNVERARIDKVLGNQEIATLIQALGTGILDNGNGAEGDEAEEKEKFDYSKLRYDRIIIMADADVDGAHIRTLLLTFFYRYMKPLIERGHIYIALPPLYGVQNNKEMVYAHTEEQLSQVLKDIKREKPIIKRYKGLAEMDPPELADTAMNPDTRFIRRVTVEDAQKADEIFTMLMGDEVAERRQFIVDNARDVIDLDTWA</sequence>
<gene>
    <name evidence="13" type="primary">gyrB</name>
    <name evidence="13" type="ORF">AMK68_04830</name>
</gene>
<dbReference type="EMBL" id="LIZY01000113">
    <property type="protein sequence ID" value="KPJ62512.1"/>
    <property type="molecule type" value="Genomic_DNA"/>
</dbReference>
<dbReference type="InterPro" id="IPR003594">
    <property type="entry name" value="HATPase_dom"/>
</dbReference>
<dbReference type="InterPro" id="IPR006171">
    <property type="entry name" value="TOPRIM_dom"/>
</dbReference>
<comment type="caution">
    <text evidence="13">The sequence shown here is derived from an EMBL/GenBank/DDBJ whole genome shotgun (WGS) entry which is preliminary data.</text>
</comment>
<dbReference type="GO" id="GO:0005524">
    <property type="term" value="F:ATP binding"/>
    <property type="evidence" value="ECO:0007669"/>
    <property type="project" value="UniProtKB-KW"/>
</dbReference>
<keyword evidence="5" id="KW-0479">Metal-binding</keyword>
<evidence type="ECO:0000256" key="5">
    <source>
        <dbReference type="ARBA" id="ARBA00022723"/>
    </source>
</evidence>
<dbReference type="FunFam" id="3.30.565.10:FF:000002">
    <property type="entry name" value="DNA gyrase subunit B"/>
    <property type="match status" value="1"/>
</dbReference>
<evidence type="ECO:0000256" key="1">
    <source>
        <dbReference type="ARBA" id="ARBA00000185"/>
    </source>
</evidence>
<evidence type="ECO:0000256" key="8">
    <source>
        <dbReference type="ARBA" id="ARBA00022842"/>
    </source>
</evidence>
<comment type="catalytic activity">
    <reaction evidence="1">
        <text>ATP-dependent breakage, passage and rejoining of double-stranded DNA.</text>
        <dbReference type="EC" id="5.6.2.2"/>
    </reaction>
</comment>
<evidence type="ECO:0000256" key="9">
    <source>
        <dbReference type="ARBA" id="ARBA00023029"/>
    </source>
</evidence>
<dbReference type="SUPFAM" id="SSF55874">
    <property type="entry name" value="ATPase domain of HSP90 chaperone/DNA topoisomerase II/histidine kinase"/>
    <property type="match status" value="1"/>
</dbReference>
<dbReference type="CDD" id="cd16928">
    <property type="entry name" value="HATPase_GyrB-like"/>
    <property type="match status" value="1"/>
</dbReference>
<evidence type="ECO:0000256" key="6">
    <source>
        <dbReference type="ARBA" id="ARBA00022741"/>
    </source>
</evidence>
<proteinExistence type="inferred from homology"/>
<dbReference type="InterPro" id="IPR013759">
    <property type="entry name" value="Topo_IIA_B_C"/>
</dbReference>
<dbReference type="GO" id="GO:0046872">
    <property type="term" value="F:metal ion binding"/>
    <property type="evidence" value="ECO:0007669"/>
    <property type="project" value="UniProtKB-KW"/>
</dbReference>
<dbReference type="SMART" id="SM00387">
    <property type="entry name" value="HATPase_c"/>
    <property type="match status" value="1"/>
</dbReference>
<protein>
    <recommendedName>
        <fullName evidence="4">DNA topoisomerase (ATP-hydrolyzing)</fullName>
        <ecNumber evidence="4">5.6.2.2</ecNumber>
    </recommendedName>
</protein>
<dbReference type="PRINTS" id="PR00418">
    <property type="entry name" value="TPI2FAMILY"/>
</dbReference>
<comment type="cofactor">
    <cofactor evidence="2">
        <name>Mg(2+)</name>
        <dbReference type="ChEBI" id="CHEBI:18420"/>
    </cofactor>
</comment>
<dbReference type="SUPFAM" id="SSF56719">
    <property type="entry name" value="Type II DNA topoisomerase"/>
    <property type="match status" value="1"/>
</dbReference>
<evidence type="ECO:0000256" key="3">
    <source>
        <dbReference type="ARBA" id="ARBA00010708"/>
    </source>
</evidence>
<dbReference type="PANTHER" id="PTHR45866:SF1">
    <property type="entry name" value="DNA GYRASE SUBUNIT B, MITOCHONDRIAL"/>
    <property type="match status" value="1"/>
</dbReference>
<dbReference type="InterPro" id="IPR013760">
    <property type="entry name" value="Topo_IIA-like_dom_sf"/>
</dbReference>
<dbReference type="InterPro" id="IPR014721">
    <property type="entry name" value="Ribsml_uS5_D2-typ_fold_subgr"/>
</dbReference>
<dbReference type="PRINTS" id="PR01159">
    <property type="entry name" value="DNAGYRASEB"/>
</dbReference>
<evidence type="ECO:0000313" key="14">
    <source>
        <dbReference type="Proteomes" id="UP000052020"/>
    </source>
</evidence>
<dbReference type="InterPro" id="IPR011557">
    <property type="entry name" value="GyrB"/>
</dbReference>
<dbReference type="PANTHER" id="PTHR45866">
    <property type="entry name" value="DNA GYRASE/TOPOISOMERASE SUBUNIT B"/>
    <property type="match status" value="1"/>
</dbReference>
<dbReference type="NCBIfam" id="NF004189">
    <property type="entry name" value="PRK05644.1"/>
    <property type="match status" value="1"/>
</dbReference>
<dbReference type="Pfam" id="PF01751">
    <property type="entry name" value="Toprim"/>
    <property type="match status" value="1"/>
</dbReference>
<keyword evidence="8" id="KW-0460">Magnesium</keyword>
<name>A0A0S7XJ77_9BACT</name>
<dbReference type="SMART" id="SM00433">
    <property type="entry name" value="TOP2c"/>
    <property type="match status" value="1"/>
</dbReference>
<dbReference type="Pfam" id="PF02518">
    <property type="entry name" value="HATPase_c"/>
    <property type="match status" value="1"/>
</dbReference>
<evidence type="ECO:0000256" key="11">
    <source>
        <dbReference type="ARBA" id="ARBA00023235"/>
    </source>
</evidence>
<dbReference type="NCBIfam" id="NF011501">
    <property type="entry name" value="PRK14939.1"/>
    <property type="match status" value="1"/>
</dbReference>
<evidence type="ECO:0000256" key="7">
    <source>
        <dbReference type="ARBA" id="ARBA00022840"/>
    </source>
</evidence>
<keyword evidence="6" id="KW-0547">Nucleotide-binding</keyword>
<keyword evidence="7" id="KW-0067">ATP-binding</keyword>
<dbReference type="Gene3D" id="3.40.50.670">
    <property type="match status" value="1"/>
</dbReference>
<dbReference type="Pfam" id="PF00986">
    <property type="entry name" value="DNA_gyraseB_C"/>
    <property type="match status" value="1"/>
</dbReference>
<dbReference type="Gene3D" id="3.30.565.10">
    <property type="entry name" value="Histidine kinase-like ATPase, C-terminal domain"/>
    <property type="match status" value="1"/>
</dbReference>
<feature type="domain" description="Toprim" evidence="12">
    <location>
        <begin position="422"/>
        <end position="550"/>
    </location>
</feature>
<dbReference type="FunFam" id="3.30.230.10:FF:000005">
    <property type="entry name" value="DNA gyrase subunit B"/>
    <property type="match status" value="1"/>
</dbReference>
<evidence type="ECO:0000259" key="12">
    <source>
        <dbReference type="PROSITE" id="PS50880"/>
    </source>
</evidence>
<dbReference type="EC" id="5.6.2.2" evidence="4"/>
<dbReference type="CDD" id="cd00822">
    <property type="entry name" value="TopoII_Trans_DNA_gyrase"/>
    <property type="match status" value="1"/>
</dbReference>
<dbReference type="NCBIfam" id="TIGR01059">
    <property type="entry name" value="gyrB"/>
    <property type="match status" value="1"/>
</dbReference>
<keyword evidence="11" id="KW-0413">Isomerase</keyword>
<dbReference type="Gene3D" id="3.30.230.10">
    <property type="match status" value="1"/>
</dbReference>
<dbReference type="InterPro" id="IPR020568">
    <property type="entry name" value="Ribosomal_Su5_D2-typ_SF"/>
</dbReference>
<accession>A0A0S7XJ77</accession>
<dbReference type="InterPro" id="IPR000565">
    <property type="entry name" value="Topo_IIA_B"/>
</dbReference>
<dbReference type="Proteomes" id="UP000052020">
    <property type="component" value="Unassembled WGS sequence"/>
</dbReference>
<comment type="similarity">
    <text evidence="3">Belongs to the type II topoisomerase GyrB family.</text>
</comment>
<evidence type="ECO:0000256" key="2">
    <source>
        <dbReference type="ARBA" id="ARBA00001946"/>
    </source>
</evidence>
<dbReference type="InterPro" id="IPR001241">
    <property type="entry name" value="Topo_IIA"/>
</dbReference>
<evidence type="ECO:0000256" key="10">
    <source>
        <dbReference type="ARBA" id="ARBA00023125"/>
    </source>
</evidence>
<reference evidence="13 14" key="1">
    <citation type="journal article" date="2015" name="Microbiome">
        <title>Genomic resolution of linkages in carbon, nitrogen, and sulfur cycling among widespread estuary sediment bacteria.</title>
        <authorList>
            <person name="Baker B.J."/>
            <person name="Lazar C.S."/>
            <person name="Teske A.P."/>
            <person name="Dick G.J."/>
        </authorList>
    </citation>
    <scope>NUCLEOTIDE SEQUENCE [LARGE SCALE GENOMIC DNA]</scope>
    <source>
        <strain evidence="13">DG_56</strain>
    </source>
</reference>
<dbReference type="InterPro" id="IPR002288">
    <property type="entry name" value="DNA_gyrase_B_C"/>
</dbReference>